<evidence type="ECO:0000256" key="7">
    <source>
        <dbReference type="ARBA" id="ARBA00022927"/>
    </source>
</evidence>
<evidence type="ECO:0000256" key="5">
    <source>
        <dbReference type="ARBA" id="ARBA00022692"/>
    </source>
</evidence>
<evidence type="ECO:0000256" key="12">
    <source>
        <dbReference type="SAM" id="MobiDB-lite"/>
    </source>
</evidence>
<evidence type="ECO:0000256" key="11">
    <source>
        <dbReference type="ARBA" id="ARBA00023136"/>
    </source>
</evidence>
<evidence type="ECO:0000256" key="8">
    <source>
        <dbReference type="ARBA" id="ARBA00022989"/>
    </source>
</evidence>
<evidence type="ECO:0000313" key="14">
    <source>
        <dbReference type="Proteomes" id="UP000306954"/>
    </source>
</evidence>
<dbReference type="Pfam" id="PF11711">
    <property type="entry name" value="Tim54"/>
    <property type="match status" value="1"/>
</dbReference>
<accession>A0A4T0HLY4</accession>
<gene>
    <name evidence="13" type="ORF">E3P90_00782</name>
</gene>
<dbReference type="AlphaFoldDB" id="A0A4T0HLY4"/>
<evidence type="ECO:0000256" key="4">
    <source>
        <dbReference type="ARBA" id="ARBA00022448"/>
    </source>
</evidence>
<evidence type="ECO:0000313" key="13">
    <source>
        <dbReference type="EMBL" id="TIB15652.1"/>
    </source>
</evidence>
<evidence type="ECO:0000256" key="3">
    <source>
        <dbReference type="ARBA" id="ARBA00020796"/>
    </source>
</evidence>
<evidence type="ECO:0000256" key="10">
    <source>
        <dbReference type="ARBA" id="ARBA00023128"/>
    </source>
</evidence>
<keyword evidence="11" id="KW-0472">Membrane</keyword>
<feature type="region of interest" description="Disordered" evidence="12">
    <location>
        <begin position="374"/>
        <end position="397"/>
    </location>
</feature>
<name>A0A4T0HLY4_WALIC</name>
<keyword evidence="8" id="KW-1133">Transmembrane helix</keyword>
<keyword evidence="6" id="KW-0999">Mitochondrion inner membrane</keyword>
<evidence type="ECO:0000256" key="1">
    <source>
        <dbReference type="ARBA" id="ARBA00004434"/>
    </source>
</evidence>
<keyword evidence="7" id="KW-0653">Protein transport</keyword>
<dbReference type="EMBL" id="SPOF01000006">
    <property type="protein sequence ID" value="TIB15652.1"/>
    <property type="molecule type" value="Genomic_DNA"/>
</dbReference>
<dbReference type="GO" id="GO:0005743">
    <property type="term" value="C:mitochondrial inner membrane"/>
    <property type="evidence" value="ECO:0007669"/>
    <property type="project" value="UniProtKB-SubCell"/>
</dbReference>
<sequence length="434" mass="49286">MSKFRESLRILTFVGVPESVINWKPRLPSRNWCIFLGLTGSTTALYAYDRRETKRIMQEHMDKVHHLSQEAMGGPSQLPRRVHIYAALYPEYDEPTGAKFFKQYMKPVLNAAAIDFVVEKGHKHGALATTLRERTQAQRREAMGLEAPSLTPIAAQSERDREGGVVLIGRNTVKEYLAGLAQGWKSGVISRDLLAELSSIIPALPKPGDEDTLKEYAELETIIPEISIPVSGSATGVAKYLTSAPSVIPPQAPVLLVPFYELVGFAKIPEMVAGFFNHRKSASVGCEAVMKLIDANVKQVEPPYSDEEAEMISYDEPWKQPQTLEYKAQGGTLCGFDVESEEKIKKTFEDVPKGIARRRKEYYDNLVDKLKKTRQQASREVKESERKEKSEEELQQERIAKEKQFREDYEGWALARKYQRVRYEPWMNGLHVYT</sequence>
<keyword evidence="4" id="KW-0813">Transport</keyword>
<evidence type="ECO:0000256" key="2">
    <source>
        <dbReference type="ARBA" id="ARBA00006355"/>
    </source>
</evidence>
<keyword evidence="10" id="KW-0496">Mitochondrion</keyword>
<reference evidence="13 14" key="1">
    <citation type="submission" date="2019-03" db="EMBL/GenBank/DDBJ databases">
        <title>Sequencing 23 genomes of Wallemia ichthyophaga.</title>
        <authorList>
            <person name="Gostincar C."/>
        </authorList>
    </citation>
    <scope>NUCLEOTIDE SEQUENCE [LARGE SCALE GENOMIC DNA]</scope>
    <source>
        <strain evidence="13 14">EXF-8621</strain>
    </source>
</reference>
<evidence type="ECO:0000256" key="9">
    <source>
        <dbReference type="ARBA" id="ARBA00023010"/>
    </source>
</evidence>
<comment type="subcellular location">
    <subcellularLocation>
        <location evidence="1">Mitochondrion inner membrane</location>
        <topology evidence="1">Single-pass membrane protein</topology>
    </subcellularLocation>
</comment>
<protein>
    <recommendedName>
        <fullName evidence="3">Mitochondrial import inner membrane translocase subunit TIM54</fullName>
    </recommendedName>
</protein>
<proteinExistence type="inferred from homology"/>
<comment type="similarity">
    <text evidence="2">Belongs to the TIM54 family.</text>
</comment>
<dbReference type="InterPro" id="IPR021056">
    <property type="entry name" value="Mt_import_IM_translocase_Tim54"/>
</dbReference>
<keyword evidence="5" id="KW-0812">Transmembrane</keyword>
<dbReference type="Proteomes" id="UP000306954">
    <property type="component" value="Unassembled WGS sequence"/>
</dbReference>
<feature type="compositionally biased region" description="Basic and acidic residues" evidence="12">
    <location>
        <begin position="377"/>
        <end position="397"/>
    </location>
</feature>
<comment type="caution">
    <text evidence="13">The sequence shown here is derived from an EMBL/GenBank/DDBJ whole genome shotgun (WGS) entry which is preliminary data.</text>
</comment>
<evidence type="ECO:0000256" key="6">
    <source>
        <dbReference type="ARBA" id="ARBA00022792"/>
    </source>
</evidence>
<organism evidence="13 14">
    <name type="scientific">Wallemia ichthyophaga</name>
    <dbReference type="NCBI Taxonomy" id="245174"/>
    <lineage>
        <taxon>Eukaryota</taxon>
        <taxon>Fungi</taxon>
        <taxon>Dikarya</taxon>
        <taxon>Basidiomycota</taxon>
        <taxon>Wallemiomycotina</taxon>
        <taxon>Wallemiomycetes</taxon>
        <taxon>Wallemiales</taxon>
        <taxon>Wallemiaceae</taxon>
        <taxon>Wallemia</taxon>
    </lineage>
</organism>
<keyword evidence="9" id="KW-0811">Translocation</keyword>
<dbReference type="GO" id="GO:0015031">
    <property type="term" value="P:protein transport"/>
    <property type="evidence" value="ECO:0007669"/>
    <property type="project" value="UniProtKB-KW"/>
</dbReference>